<keyword evidence="2" id="KW-1185">Reference proteome</keyword>
<dbReference type="Proteomes" id="UP000006701">
    <property type="component" value="Unassembled WGS sequence"/>
</dbReference>
<evidence type="ECO:0000313" key="2">
    <source>
        <dbReference type="Proteomes" id="UP000006701"/>
    </source>
</evidence>
<protein>
    <submittedName>
        <fullName evidence="1">Uncharacterized protein</fullName>
    </submittedName>
</protein>
<accession>A1C9L9</accession>
<dbReference type="VEuPathDB" id="FungiDB:ACLA_055910"/>
<organism evidence="1 2">
    <name type="scientific">Aspergillus clavatus (strain ATCC 1007 / CBS 513.65 / DSM 816 / NCTC 3887 / NRRL 1 / QM 1276 / 107)</name>
    <dbReference type="NCBI Taxonomy" id="344612"/>
    <lineage>
        <taxon>Eukaryota</taxon>
        <taxon>Fungi</taxon>
        <taxon>Dikarya</taxon>
        <taxon>Ascomycota</taxon>
        <taxon>Pezizomycotina</taxon>
        <taxon>Eurotiomycetes</taxon>
        <taxon>Eurotiomycetidae</taxon>
        <taxon>Eurotiales</taxon>
        <taxon>Aspergillaceae</taxon>
        <taxon>Aspergillus</taxon>
        <taxon>Aspergillus subgen. Fumigati</taxon>
    </lineage>
</organism>
<sequence>MTRHFGHFDILITTPTEEFILILSDGSDGAIPLPAITASVVIAAQPAEARECDDDSSSPFAAVSN</sequence>
<name>A1C9L9_ASPCL</name>
<dbReference type="KEGG" id="act:ACLA_055910"/>
<reference evidence="1 2" key="1">
    <citation type="journal article" date="2008" name="PLoS Genet.">
        <title>Genomic islands in the pathogenic filamentous fungus Aspergillus fumigatus.</title>
        <authorList>
            <person name="Fedorova N.D."/>
            <person name="Khaldi N."/>
            <person name="Joardar V.S."/>
            <person name="Maiti R."/>
            <person name="Amedeo P."/>
            <person name="Anderson M.J."/>
            <person name="Crabtree J."/>
            <person name="Silva J.C."/>
            <person name="Badger J.H."/>
            <person name="Albarraq A."/>
            <person name="Angiuoli S."/>
            <person name="Bussey H."/>
            <person name="Bowyer P."/>
            <person name="Cotty P.J."/>
            <person name="Dyer P.S."/>
            <person name="Egan A."/>
            <person name="Galens K."/>
            <person name="Fraser-Liggett C.M."/>
            <person name="Haas B.J."/>
            <person name="Inman J.M."/>
            <person name="Kent R."/>
            <person name="Lemieux S."/>
            <person name="Malavazi I."/>
            <person name="Orvis J."/>
            <person name="Roemer T."/>
            <person name="Ronning C.M."/>
            <person name="Sundaram J.P."/>
            <person name="Sutton G."/>
            <person name="Turner G."/>
            <person name="Venter J.C."/>
            <person name="White O.R."/>
            <person name="Whitty B.R."/>
            <person name="Youngman P."/>
            <person name="Wolfe K.H."/>
            <person name="Goldman G.H."/>
            <person name="Wortman J.R."/>
            <person name="Jiang B."/>
            <person name="Denning D.W."/>
            <person name="Nierman W.C."/>
        </authorList>
    </citation>
    <scope>NUCLEOTIDE SEQUENCE [LARGE SCALE GENOMIC DNA]</scope>
    <source>
        <strain evidence="2">ATCC 1007 / CBS 513.65 / DSM 816 / NCTC 3887 / NRRL 1</strain>
    </source>
</reference>
<dbReference type="RefSeq" id="XP_001274969.1">
    <property type="nucleotide sequence ID" value="XM_001274968.1"/>
</dbReference>
<dbReference type="AlphaFoldDB" id="A1C9L9"/>
<gene>
    <name evidence="1" type="ORF">ACLA_055910</name>
</gene>
<dbReference type="HOGENOM" id="CLU_2849256_0_0_1"/>
<dbReference type="GeneID" id="4707106"/>
<dbReference type="EMBL" id="DS027048">
    <property type="protein sequence ID" value="EAW13543.1"/>
    <property type="molecule type" value="Genomic_DNA"/>
</dbReference>
<proteinExistence type="predicted"/>
<evidence type="ECO:0000313" key="1">
    <source>
        <dbReference type="EMBL" id="EAW13543.1"/>
    </source>
</evidence>